<feature type="domain" description="Protein translocase subunit SecDF P1" evidence="11">
    <location>
        <begin position="71"/>
        <end position="136"/>
    </location>
</feature>
<evidence type="ECO:0000256" key="9">
    <source>
        <dbReference type="HAMAP-Rule" id="MF_01463"/>
    </source>
</evidence>
<feature type="transmembrane region" description="Helical" evidence="9">
    <location>
        <begin position="303"/>
        <end position="322"/>
    </location>
</feature>
<keyword evidence="3 9" id="KW-1003">Cell membrane</keyword>
<dbReference type="GO" id="GO:0043952">
    <property type="term" value="P:protein transport by the Sec complex"/>
    <property type="evidence" value="ECO:0007669"/>
    <property type="project" value="UniProtKB-UniRule"/>
</dbReference>
<feature type="transmembrane region" description="Helical" evidence="9">
    <location>
        <begin position="353"/>
        <end position="374"/>
    </location>
</feature>
<comment type="caution">
    <text evidence="13">The sequence shown here is derived from an EMBL/GenBank/DDBJ whole genome shotgun (WGS) entry which is preliminary data.</text>
</comment>
<evidence type="ECO:0000256" key="8">
    <source>
        <dbReference type="ARBA" id="ARBA00023136"/>
    </source>
</evidence>
<dbReference type="InterPro" id="IPR048634">
    <property type="entry name" value="SecD_SecF_C"/>
</dbReference>
<feature type="domain" description="Protein export membrane protein SecD/SecF C-terminal" evidence="10">
    <location>
        <begin position="284"/>
        <end position="454"/>
    </location>
</feature>
<feature type="transmembrane region" description="Helical" evidence="9">
    <location>
        <begin position="430"/>
        <end position="453"/>
    </location>
</feature>
<dbReference type="Gene3D" id="1.20.1640.10">
    <property type="entry name" value="Multidrug efflux transporter AcrB transmembrane domain"/>
    <property type="match status" value="1"/>
</dbReference>
<dbReference type="NCBIfam" id="TIGR01129">
    <property type="entry name" value="secD"/>
    <property type="match status" value="1"/>
</dbReference>
<dbReference type="NCBIfam" id="TIGR00916">
    <property type="entry name" value="2A0604s01"/>
    <property type="match status" value="1"/>
</dbReference>
<dbReference type="SUPFAM" id="SSF82866">
    <property type="entry name" value="Multidrug efflux transporter AcrB transmembrane domain"/>
    <property type="match status" value="1"/>
</dbReference>
<evidence type="ECO:0000256" key="7">
    <source>
        <dbReference type="ARBA" id="ARBA00023010"/>
    </source>
</evidence>
<dbReference type="Pfam" id="PF02355">
    <property type="entry name" value="SecD_SecF_C"/>
    <property type="match status" value="1"/>
</dbReference>
<dbReference type="InterPro" id="IPR054384">
    <property type="entry name" value="SecDF_P1_head"/>
</dbReference>
<dbReference type="Pfam" id="PF21760">
    <property type="entry name" value="SecD_1st"/>
    <property type="match status" value="1"/>
</dbReference>
<dbReference type="HAMAP" id="MF_01463_B">
    <property type="entry name" value="SecD_B"/>
    <property type="match status" value="1"/>
</dbReference>
<evidence type="ECO:0000256" key="1">
    <source>
        <dbReference type="ARBA" id="ARBA00004651"/>
    </source>
</evidence>
<evidence type="ECO:0000313" key="14">
    <source>
        <dbReference type="Proteomes" id="UP000177996"/>
    </source>
</evidence>
<reference evidence="13 14" key="1">
    <citation type="journal article" date="2016" name="Nat. Commun.">
        <title>Thousands of microbial genomes shed light on interconnected biogeochemical processes in an aquifer system.</title>
        <authorList>
            <person name="Anantharaman K."/>
            <person name="Brown C.T."/>
            <person name="Hug L.A."/>
            <person name="Sharon I."/>
            <person name="Castelle C.J."/>
            <person name="Probst A.J."/>
            <person name="Thomas B.C."/>
            <person name="Singh A."/>
            <person name="Wilkins M.J."/>
            <person name="Karaoz U."/>
            <person name="Brodie E.L."/>
            <person name="Williams K.H."/>
            <person name="Hubbard S.S."/>
            <person name="Banfield J.F."/>
        </authorList>
    </citation>
    <scope>NUCLEOTIDE SEQUENCE [LARGE SCALE GENOMIC DNA]</scope>
</reference>
<dbReference type="FunFam" id="1.20.1640.10:FF:000004">
    <property type="entry name" value="Protein translocase subunit SecD"/>
    <property type="match status" value="1"/>
</dbReference>
<keyword evidence="5 9" id="KW-0653">Protein transport</keyword>
<dbReference type="Gene3D" id="3.30.1360.200">
    <property type="match status" value="1"/>
</dbReference>
<dbReference type="InterPro" id="IPR048631">
    <property type="entry name" value="SecD_1st"/>
</dbReference>
<sequence>MWRKRFIAFILLLMGAGIGYFVYPSEGKTIALFGPLGDRPFKYGLDIEGGTELVYEADTTKIASGELRQTMEALRDVIERRVNLFGVSEPVVQTEEVNTLSGDPRQRLIVELPGVTDIKQAVELIGQTPLLEFKTERPEGEEKTKILEAYTKAQELLKNEEVADELKTAILNSIPLLNEDPNFLPTALNGSKLAKASIVFDSTTNEPKVLLTFTDEGRELFAAITKANVEKRVAIYLDGAVISAPVVREAILDGNAEISGGFNIQEAKELVGRLNSGALPVPISLLSTQTIGASLGEKALTSGVRAGLIGVLLVAVFLIFWYRLPGVVATVALAIYIALMLAVFKLIPVTLTAAGIAGFILSIGMAVDANVLIFERMKEELLKGKDITDAMHDGFERAWLSIRDSNVSSIISAVILFWFGTSLVKGFALTLGLGVLVSMFSAISITRMFLYALGTRGHSRLVKFLFSSGIK</sequence>
<dbReference type="GO" id="GO:0006605">
    <property type="term" value="P:protein targeting"/>
    <property type="evidence" value="ECO:0007669"/>
    <property type="project" value="UniProtKB-UniRule"/>
</dbReference>
<keyword evidence="6 9" id="KW-1133">Transmembrane helix</keyword>
<accession>A0A1G2CZM3</accession>
<dbReference type="InterPro" id="IPR055344">
    <property type="entry name" value="SecD_SecF_C_bact"/>
</dbReference>
<dbReference type="GO" id="GO:0065002">
    <property type="term" value="P:intracellular protein transmembrane transport"/>
    <property type="evidence" value="ECO:0007669"/>
    <property type="project" value="UniProtKB-UniRule"/>
</dbReference>
<comment type="similarity">
    <text evidence="9">Belongs to the SecD/SecF family. SecD subfamily.</text>
</comment>
<evidence type="ECO:0000259" key="11">
    <source>
        <dbReference type="Pfam" id="PF21760"/>
    </source>
</evidence>
<evidence type="ECO:0000256" key="5">
    <source>
        <dbReference type="ARBA" id="ARBA00022927"/>
    </source>
</evidence>
<dbReference type="InterPro" id="IPR022646">
    <property type="entry name" value="SecD/SecF_CS"/>
</dbReference>
<keyword evidence="8 9" id="KW-0472">Membrane</keyword>
<dbReference type="Pfam" id="PF07549">
    <property type="entry name" value="Sec_GG"/>
    <property type="match status" value="1"/>
</dbReference>
<dbReference type="PRINTS" id="PR00702">
    <property type="entry name" value="ACRIFLAVINRP"/>
</dbReference>
<dbReference type="Pfam" id="PF22599">
    <property type="entry name" value="SecDF_P1_head"/>
    <property type="match status" value="1"/>
</dbReference>
<evidence type="ECO:0000313" key="13">
    <source>
        <dbReference type="EMBL" id="OGZ06839.1"/>
    </source>
</evidence>
<dbReference type="PANTHER" id="PTHR30081">
    <property type="entry name" value="PROTEIN-EXPORT MEMBRANE PROTEIN SEC"/>
    <property type="match status" value="1"/>
</dbReference>
<dbReference type="InterPro" id="IPR022813">
    <property type="entry name" value="SecD/SecF_arch_bac"/>
</dbReference>
<dbReference type="Proteomes" id="UP000177996">
    <property type="component" value="Unassembled WGS sequence"/>
</dbReference>
<feature type="domain" description="SecDF P1 head subdomain" evidence="12">
    <location>
        <begin position="186"/>
        <end position="281"/>
    </location>
</feature>
<dbReference type="InterPro" id="IPR001036">
    <property type="entry name" value="Acrflvin-R"/>
</dbReference>
<dbReference type="STRING" id="1798661.A3D65_06795"/>
<dbReference type="Gene3D" id="3.30.70.3400">
    <property type="match status" value="1"/>
</dbReference>
<evidence type="ECO:0000256" key="4">
    <source>
        <dbReference type="ARBA" id="ARBA00022692"/>
    </source>
</evidence>
<evidence type="ECO:0000256" key="6">
    <source>
        <dbReference type="ARBA" id="ARBA00022989"/>
    </source>
</evidence>
<protein>
    <recommendedName>
        <fullName evidence="9">Protein translocase subunit SecD</fullName>
    </recommendedName>
</protein>
<dbReference type="EMBL" id="MHLL01000076">
    <property type="protein sequence ID" value="OGZ06839.1"/>
    <property type="molecule type" value="Genomic_DNA"/>
</dbReference>
<keyword evidence="4 9" id="KW-0812">Transmembrane</keyword>
<evidence type="ECO:0000256" key="3">
    <source>
        <dbReference type="ARBA" id="ARBA00022475"/>
    </source>
</evidence>
<evidence type="ECO:0000259" key="12">
    <source>
        <dbReference type="Pfam" id="PF22599"/>
    </source>
</evidence>
<dbReference type="GO" id="GO:0015450">
    <property type="term" value="F:protein-transporting ATPase activity"/>
    <property type="evidence" value="ECO:0007669"/>
    <property type="project" value="InterPro"/>
</dbReference>
<keyword evidence="2 9" id="KW-0813">Transport</keyword>
<name>A0A1G2CZM3_9BACT</name>
<comment type="subunit">
    <text evidence="9">Forms a complex with SecF. Part of the essential Sec protein translocation apparatus which comprises SecA, SecYEG and auxiliary proteins SecDF. Other proteins may also be involved.</text>
</comment>
<dbReference type="InterPro" id="IPR005791">
    <property type="entry name" value="SecD"/>
</dbReference>
<dbReference type="PANTHER" id="PTHR30081:SF1">
    <property type="entry name" value="PROTEIN TRANSLOCASE SUBUNIT SECD"/>
    <property type="match status" value="1"/>
</dbReference>
<feature type="transmembrane region" description="Helical" evidence="9">
    <location>
        <begin position="407"/>
        <end position="424"/>
    </location>
</feature>
<feature type="transmembrane region" description="Helical" evidence="9">
    <location>
        <begin position="327"/>
        <end position="347"/>
    </location>
</feature>
<evidence type="ECO:0000259" key="10">
    <source>
        <dbReference type="Pfam" id="PF02355"/>
    </source>
</evidence>
<dbReference type="AlphaFoldDB" id="A0A1G2CZM3"/>
<keyword evidence="7 9" id="KW-0811">Translocation</keyword>
<proteinExistence type="inferred from homology"/>
<comment type="function">
    <text evidence="9">Part of the Sec protein translocase complex. Interacts with the SecYEG preprotein conducting channel. SecDF uses the proton motive force (PMF) to complete protein translocation after the ATP-dependent function of SecA.</text>
</comment>
<gene>
    <name evidence="9" type="primary">secD</name>
    <name evidence="13" type="ORF">A3D65_06795</name>
</gene>
<evidence type="ECO:0000256" key="2">
    <source>
        <dbReference type="ARBA" id="ARBA00022448"/>
    </source>
</evidence>
<organism evidence="13 14">
    <name type="scientific">Candidatus Lloydbacteria bacterium RIFCSPHIGHO2_02_FULL_50_13</name>
    <dbReference type="NCBI Taxonomy" id="1798661"/>
    <lineage>
        <taxon>Bacteria</taxon>
        <taxon>Candidatus Lloydiibacteriota</taxon>
    </lineage>
</organism>
<dbReference type="GO" id="GO:0005886">
    <property type="term" value="C:plasma membrane"/>
    <property type="evidence" value="ECO:0007669"/>
    <property type="project" value="UniProtKB-SubCell"/>
</dbReference>
<comment type="subcellular location">
    <subcellularLocation>
        <location evidence="1 9">Cell membrane</location>
        <topology evidence="1 9">Multi-pass membrane protein</topology>
    </subcellularLocation>
</comment>
<comment type="caution">
    <text evidence="9">Lacks conserved residue(s) required for the propagation of feature annotation.</text>
</comment>